<sequence length="289" mass="32444">MKVLVPVDENLYSMYAIRHAARLAVNTLPEVVLLAMEKGKSDSDSDSIPFELSHPKMRMLHNYCKDFLNQLGPDSELYCSAEDKPEVKAIDKTVYEEKMSGMKKLRLHLRSEAPAKAILKEAKRINSDLIVLGCGHGVCDWMDDPQAPGKVAEKADCSVLILKKEQDISKVVCCLDHAHATQESFEMINQLVTLYNAELEIVGVLKHGQLQEEVEHQMSEVLDYYMRCGIHALVKVVDEDSLETFISSGSENELIAVWLSPKSLLQKLLSRGKVTTFVEKTLSSILILR</sequence>
<dbReference type="RefSeq" id="WP_085101418.1">
    <property type="nucleotide sequence ID" value="NZ_FWZU01000003.1"/>
</dbReference>
<dbReference type="AlphaFoldDB" id="A0A1X7DEN4"/>
<evidence type="ECO:0000313" key="1">
    <source>
        <dbReference type="EMBL" id="SMF14108.1"/>
    </source>
</evidence>
<reference evidence="2" key="1">
    <citation type="submission" date="2017-04" db="EMBL/GenBank/DDBJ databases">
        <authorList>
            <person name="Varghese N."/>
            <person name="Submissions S."/>
        </authorList>
    </citation>
    <scope>NUCLEOTIDE SEQUENCE [LARGE SCALE GENOMIC DNA]</scope>
    <source>
        <strain evidence="2">K3S</strain>
    </source>
</reference>
<dbReference type="STRING" id="1519643.SAMN06295933_1794"/>
<gene>
    <name evidence="1" type="ORF">SAMN06295933_1794</name>
</gene>
<dbReference type="Gene3D" id="3.40.50.12370">
    <property type="match status" value="1"/>
</dbReference>
<organism evidence="1 2">
    <name type="scientific">Desulfovibrio gilichinskyi</name>
    <dbReference type="NCBI Taxonomy" id="1519643"/>
    <lineage>
        <taxon>Bacteria</taxon>
        <taxon>Pseudomonadati</taxon>
        <taxon>Thermodesulfobacteriota</taxon>
        <taxon>Desulfovibrionia</taxon>
        <taxon>Desulfovibrionales</taxon>
        <taxon>Desulfovibrionaceae</taxon>
        <taxon>Desulfovibrio</taxon>
    </lineage>
</organism>
<keyword evidence="2" id="KW-1185">Reference proteome</keyword>
<evidence type="ECO:0000313" key="2">
    <source>
        <dbReference type="Proteomes" id="UP000192906"/>
    </source>
</evidence>
<protein>
    <submittedName>
        <fullName evidence="1">Nucleotide-binding universal stress protein, UspA family</fullName>
    </submittedName>
</protein>
<dbReference type="OrthoDB" id="5448221at2"/>
<dbReference type="CDD" id="cd00293">
    <property type="entry name" value="USP-like"/>
    <property type="match status" value="1"/>
</dbReference>
<dbReference type="Proteomes" id="UP000192906">
    <property type="component" value="Unassembled WGS sequence"/>
</dbReference>
<dbReference type="SUPFAM" id="SSF52402">
    <property type="entry name" value="Adenine nucleotide alpha hydrolases-like"/>
    <property type="match status" value="1"/>
</dbReference>
<accession>A0A1X7DEN4</accession>
<proteinExistence type="predicted"/>
<name>A0A1X7DEN4_9BACT</name>
<dbReference type="EMBL" id="FWZU01000003">
    <property type="protein sequence ID" value="SMF14108.1"/>
    <property type="molecule type" value="Genomic_DNA"/>
</dbReference>